<protein>
    <submittedName>
        <fullName evidence="1">Uncharacterized protein</fullName>
    </submittedName>
</protein>
<dbReference type="Proteomes" id="UP001295423">
    <property type="component" value="Unassembled WGS sequence"/>
</dbReference>
<proteinExistence type="predicted"/>
<dbReference type="EMBL" id="CAKOGP040002058">
    <property type="protein sequence ID" value="CAJ1960294.1"/>
    <property type="molecule type" value="Genomic_DNA"/>
</dbReference>
<accession>A0AAD2JL64</accession>
<reference evidence="1" key="1">
    <citation type="submission" date="2023-08" db="EMBL/GenBank/DDBJ databases">
        <authorList>
            <person name="Audoor S."/>
            <person name="Bilcke G."/>
        </authorList>
    </citation>
    <scope>NUCLEOTIDE SEQUENCE</scope>
</reference>
<keyword evidence="2" id="KW-1185">Reference proteome</keyword>
<name>A0AAD2JL64_9STRA</name>
<evidence type="ECO:0000313" key="1">
    <source>
        <dbReference type="EMBL" id="CAJ1960294.1"/>
    </source>
</evidence>
<evidence type="ECO:0000313" key="2">
    <source>
        <dbReference type="Proteomes" id="UP001295423"/>
    </source>
</evidence>
<sequence>MSVSAARNLVRMITPPSQVASALDWRKHTGGAILSLDIHKNSIGLAIAAHPSLQEHATLLSSIPLQNRGKVSEQDKDYLADVIKTNKVCGVVVSWPLQEGTAKMGHAAGRVFHTLEGLVNEEDSESSARIVSLLHLKPLCLWDSEHAENSEPEDIFGRSPAYCRTSSKQEHRASEEQYNQDEKIVATGVLEDFLHAFWPDVVSKQPTMMAVSSDDEQEDEGPKIAMA</sequence>
<gene>
    <name evidence="1" type="ORF">CYCCA115_LOCUS18659</name>
</gene>
<dbReference type="AlphaFoldDB" id="A0AAD2JL64"/>
<organism evidence="1 2">
    <name type="scientific">Cylindrotheca closterium</name>
    <dbReference type="NCBI Taxonomy" id="2856"/>
    <lineage>
        <taxon>Eukaryota</taxon>
        <taxon>Sar</taxon>
        <taxon>Stramenopiles</taxon>
        <taxon>Ochrophyta</taxon>
        <taxon>Bacillariophyta</taxon>
        <taxon>Bacillariophyceae</taxon>
        <taxon>Bacillariophycidae</taxon>
        <taxon>Bacillariales</taxon>
        <taxon>Bacillariaceae</taxon>
        <taxon>Cylindrotheca</taxon>
    </lineage>
</organism>
<comment type="caution">
    <text evidence="1">The sequence shown here is derived from an EMBL/GenBank/DDBJ whole genome shotgun (WGS) entry which is preliminary data.</text>
</comment>